<evidence type="ECO:0000313" key="1">
    <source>
        <dbReference type="EMBL" id="KAA6371538.1"/>
    </source>
</evidence>
<evidence type="ECO:0000313" key="2">
    <source>
        <dbReference type="Proteomes" id="UP000324800"/>
    </source>
</evidence>
<organism evidence="1 2">
    <name type="scientific">Streblomastix strix</name>
    <dbReference type="NCBI Taxonomy" id="222440"/>
    <lineage>
        <taxon>Eukaryota</taxon>
        <taxon>Metamonada</taxon>
        <taxon>Preaxostyla</taxon>
        <taxon>Oxymonadida</taxon>
        <taxon>Streblomastigidae</taxon>
        <taxon>Streblomastix</taxon>
    </lineage>
</organism>
<dbReference type="Proteomes" id="UP000324800">
    <property type="component" value="Unassembled WGS sequence"/>
</dbReference>
<protein>
    <submittedName>
        <fullName evidence="1">Uncharacterized protein</fullName>
    </submittedName>
</protein>
<name>A0A5J4UMA4_9EUKA</name>
<accession>A0A5J4UMA4</accession>
<gene>
    <name evidence="1" type="ORF">EZS28_032936</name>
</gene>
<reference evidence="1 2" key="1">
    <citation type="submission" date="2019-03" db="EMBL/GenBank/DDBJ databases">
        <title>Single cell metagenomics reveals metabolic interactions within the superorganism composed of flagellate Streblomastix strix and complex community of Bacteroidetes bacteria on its surface.</title>
        <authorList>
            <person name="Treitli S.C."/>
            <person name="Kolisko M."/>
            <person name="Husnik F."/>
            <person name="Keeling P."/>
            <person name="Hampl V."/>
        </authorList>
    </citation>
    <scope>NUCLEOTIDE SEQUENCE [LARGE SCALE GENOMIC DNA]</scope>
    <source>
        <strain evidence="1">ST1C</strain>
    </source>
</reference>
<dbReference type="EMBL" id="SNRW01014372">
    <property type="protein sequence ID" value="KAA6371538.1"/>
    <property type="molecule type" value="Genomic_DNA"/>
</dbReference>
<comment type="caution">
    <text evidence="1">The sequence shown here is derived from an EMBL/GenBank/DDBJ whole genome shotgun (WGS) entry which is preliminary data.</text>
</comment>
<sequence length="72" mass="8192">MDNTPQTETHPLFSTFQSFNGIEQISALFKSTKNIANKDLSSFCISFFQNKQVRKSAELAQIELDDAYKKVT</sequence>
<proteinExistence type="predicted"/>
<dbReference type="AlphaFoldDB" id="A0A5J4UMA4"/>